<protein>
    <submittedName>
        <fullName evidence="1">Uncharacterized protein</fullName>
    </submittedName>
</protein>
<dbReference type="EMBL" id="JACGCM010001011">
    <property type="protein sequence ID" value="KAF6162824.1"/>
    <property type="molecule type" value="Genomic_DNA"/>
</dbReference>
<dbReference type="Proteomes" id="UP000541444">
    <property type="component" value="Unassembled WGS sequence"/>
</dbReference>
<proteinExistence type="predicted"/>
<comment type="caution">
    <text evidence="1">The sequence shown here is derived from an EMBL/GenBank/DDBJ whole genome shotgun (WGS) entry which is preliminary data.</text>
</comment>
<accession>A0A7J7N718</accession>
<reference evidence="1 2" key="1">
    <citation type="journal article" date="2020" name="IScience">
        <title>Genome Sequencing of the Endangered Kingdonia uniflora (Circaeasteraceae, Ranunculales) Reveals Potential Mechanisms of Evolutionary Specialization.</title>
        <authorList>
            <person name="Sun Y."/>
            <person name="Deng T."/>
            <person name="Zhang A."/>
            <person name="Moore M.J."/>
            <person name="Landis J.B."/>
            <person name="Lin N."/>
            <person name="Zhang H."/>
            <person name="Zhang X."/>
            <person name="Huang J."/>
            <person name="Zhang X."/>
            <person name="Sun H."/>
            <person name="Wang H."/>
        </authorList>
    </citation>
    <scope>NUCLEOTIDE SEQUENCE [LARGE SCALE GENOMIC DNA]</scope>
    <source>
        <strain evidence="1">TB1705</strain>
        <tissue evidence="1">Leaf</tissue>
    </source>
</reference>
<organism evidence="1 2">
    <name type="scientific">Kingdonia uniflora</name>
    <dbReference type="NCBI Taxonomy" id="39325"/>
    <lineage>
        <taxon>Eukaryota</taxon>
        <taxon>Viridiplantae</taxon>
        <taxon>Streptophyta</taxon>
        <taxon>Embryophyta</taxon>
        <taxon>Tracheophyta</taxon>
        <taxon>Spermatophyta</taxon>
        <taxon>Magnoliopsida</taxon>
        <taxon>Ranunculales</taxon>
        <taxon>Circaeasteraceae</taxon>
        <taxon>Kingdonia</taxon>
    </lineage>
</organism>
<name>A0A7J7N718_9MAGN</name>
<evidence type="ECO:0000313" key="2">
    <source>
        <dbReference type="Proteomes" id="UP000541444"/>
    </source>
</evidence>
<keyword evidence="2" id="KW-1185">Reference proteome</keyword>
<dbReference type="AlphaFoldDB" id="A0A7J7N718"/>
<sequence>MDVIKCGWRPGNDINTSKIWPKKVGSIDVGYLQEVRSLGHAGCGYTGEYTADKVMQKRETKGLQSGAIFCTGNHWNCVQTNLGLFTAKILEYHPILG</sequence>
<evidence type="ECO:0000313" key="1">
    <source>
        <dbReference type="EMBL" id="KAF6162824.1"/>
    </source>
</evidence>
<gene>
    <name evidence="1" type="ORF">GIB67_029093</name>
</gene>